<feature type="transmembrane region" description="Helical" evidence="13">
    <location>
        <begin position="1534"/>
        <end position="1555"/>
    </location>
</feature>
<keyword evidence="11" id="KW-0807">Transducer</keyword>
<dbReference type="PROSITE" id="PS50262">
    <property type="entry name" value="G_PROTEIN_RECEP_F1_2"/>
    <property type="match status" value="1"/>
</dbReference>
<dbReference type="GO" id="GO:0005886">
    <property type="term" value="C:plasma membrane"/>
    <property type="evidence" value="ECO:0000318"/>
    <property type="project" value="GO_Central"/>
</dbReference>
<dbReference type="Gene3D" id="4.10.400.10">
    <property type="entry name" value="Low-density Lipoprotein Receptor"/>
    <property type="match status" value="5"/>
</dbReference>
<dbReference type="InterPro" id="IPR001304">
    <property type="entry name" value="C-type_lectin-like"/>
</dbReference>
<keyword evidence="10" id="KW-0675">Receptor</keyword>
<dbReference type="InterPro" id="IPR000276">
    <property type="entry name" value="GPCR_Rhodpsn"/>
</dbReference>
<dbReference type="SUPFAM" id="SSF49854">
    <property type="entry name" value="Spermadhesin, CUB domain"/>
    <property type="match status" value="2"/>
</dbReference>
<evidence type="ECO:0000256" key="8">
    <source>
        <dbReference type="ARBA" id="ARBA00023136"/>
    </source>
</evidence>
<reference evidence="17" key="2">
    <citation type="submission" date="2021-01" db="UniProtKB">
        <authorList>
            <consortium name="EnsemblMetazoa"/>
        </authorList>
    </citation>
    <scope>IDENTIFICATION</scope>
</reference>
<feature type="transmembrane region" description="Helical" evidence="13">
    <location>
        <begin position="1273"/>
        <end position="1295"/>
    </location>
</feature>
<keyword evidence="18" id="KW-1185">Reference proteome</keyword>
<feature type="disulfide bond" evidence="12">
    <location>
        <begin position="844"/>
        <end position="859"/>
    </location>
</feature>
<dbReference type="SMART" id="SM00192">
    <property type="entry name" value="LDLa"/>
    <property type="match status" value="6"/>
</dbReference>
<keyword evidence="2" id="KW-1003">Cell membrane</keyword>
<feature type="transmembrane region" description="Helical" evidence="13">
    <location>
        <begin position="1353"/>
        <end position="1374"/>
    </location>
</feature>
<dbReference type="GeneID" id="105438462"/>
<dbReference type="GO" id="GO:0008528">
    <property type="term" value="F:G protein-coupled peptide receptor activity"/>
    <property type="evidence" value="ECO:0000318"/>
    <property type="project" value="GO_Central"/>
</dbReference>
<dbReference type="Gene3D" id="3.80.10.10">
    <property type="entry name" value="Ribonuclease Inhibitor"/>
    <property type="match status" value="1"/>
</dbReference>
<keyword evidence="7" id="KW-0297">G-protein coupled receptor</keyword>
<dbReference type="PROSITE" id="PS50041">
    <property type="entry name" value="C_TYPE_LECTIN_2"/>
    <property type="match status" value="1"/>
</dbReference>
<evidence type="ECO:0000256" key="9">
    <source>
        <dbReference type="ARBA" id="ARBA00023157"/>
    </source>
</evidence>
<dbReference type="InterPro" id="IPR000742">
    <property type="entry name" value="EGF"/>
</dbReference>
<dbReference type="KEGG" id="spu:105438462"/>
<keyword evidence="6 13" id="KW-1133">Transmembrane helix</keyword>
<dbReference type="FunFam" id="1.20.1070.10:FF:000343">
    <property type="entry name" value="Uncharacterized protein"/>
    <property type="match status" value="1"/>
</dbReference>
<dbReference type="Pfam" id="PF00001">
    <property type="entry name" value="7tm_1"/>
    <property type="match status" value="1"/>
</dbReference>
<dbReference type="InterPro" id="IPR001881">
    <property type="entry name" value="EGF-like_Ca-bd_dom"/>
</dbReference>
<evidence type="ECO:0000313" key="17">
    <source>
        <dbReference type="EnsemblMetazoa" id="XP_030854276"/>
    </source>
</evidence>
<dbReference type="OMA" id="AVICKME"/>
<evidence type="ECO:0000256" key="12">
    <source>
        <dbReference type="PROSITE-ProRule" id="PRU00124"/>
    </source>
</evidence>
<feature type="disulfide bond" evidence="12">
    <location>
        <begin position="782"/>
        <end position="794"/>
    </location>
</feature>
<dbReference type="InterPro" id="IPR023415">
    <property type="entry name" value="LDLR_class-A_CS"/>
</dbReference>
<dbReference type="GO" id="GO:0005509">
    <property type="term" value="F:calcium ion binding"/>
    <property type="evidence" value="ECO:0007669"/>
    <property type="project" value="InterPro"/>
</dbReference>
<evidence type="ECO:0000256" key="4">
    <source>
        <dbReference type="ARBA" id="ARBA00022692"/>
    </source>
</evidence>
<feature type="disulfide bond" evidence="12">
    <location>
        <begin position="1016"/>
        <end position="1031"/>
    </location>
</feature>
<evidence type="ECO:0000259" key="14">
    <source>
        <dbReference type="PROSITE" id="PS01180"/>
    </source>
</evidence>
<dbReference type="Gene3D" id="3.10.100.10">
    <property type="entry name" value="Mannose-Binding Protein A, subunit A"/>
    <property type="match status" value="1"/>
</dbReference>
<dbReference type="GO" id="GO:0007189">
    <property type="term" value="P:adenylate cyclase-activating G protein-coupled receptor signaling pathway"/>
    <property type="evidence" value="ECO:0000318"/>
    <property type="project" value="GO_Central"/>
</dbReference>
<evidence type="ECO:0000259" key="15">
    <source>
        <dbReference type="PROSITE" id="PS50041"/>
    </source>
</evidence>
<feature type="transmembrane region" description="Helical" evidence="13">
    <location>
        <begin position="1447"/>
        <end position="1474"/>
    </location>
</feature>
<evidence type="ECO:0000256" key="3">
    <source>
        <dbReference type="ARBA" id="ARBA00022614"/>
    </source>
</evidence>
<keyword evidence="5" id="KW-0677">Repeat</keyword>
<dbReference type="SMART" id="SM00179">
    <property type="entry name" value="EGF_CA"/>
    <property type="match status" value="1"/>
</dbReference>
<feature type="disulfide bond" evidence="12">
    <location>
        <begin position="1062"/>
        <end position="1077"/>
    </location>
</feature>
<accession>A0A7M7PPY2</accession>
<comment type="subcellular location">
    <subcellularLocation>
        <location evidence="1">Cell membrane</location>
        <topology evidence="1">Multi-pass membrane protein</topology>
    </subcellularLocation>
</comment>
<sequence>MNTTSPTLQWFDGSEVVFQAFSEAISPEDNVSGQCGFMDPANCYQWRMEECSTRAHYHLCEADFNECLDTRSHDCAEICVNMQHTFYCKCPRGMRMTTDMQCQDLCEVINSTSASLDGGTVPVCVYIGRTNWERATRECSQKHLGRFATPEELFTYSDSLDEELWWTIEEGTRRKCISFNLLSREADQVDCEMELNFVCVTEYHYIQLEDEDLTSLNDNFTASLGYIGFSAHLNTVAYDQSFYVQVDDSLNLRLTFSFVSLREQTDGDGDCLDYVSGEDLVQTNAESLKICGNYNDIMFFMSHHIRIDVFAQSIFSLIQFSMIYEAIDCKAEQFGCESGCGMTELIYDGTYLGTRPFPSSFIPFSSCETNVTVPDQSFIQITIDNYAFALGSDGVCQDRVTLTSPDHTLTFSCDASRIPHLILTNSSTMTVAIDTGRESMSEGLQARVNASDVAGCAVGTDLESPNHQCLFSPGIIASRLYPKYIAVGPKETWLLQAPSNAFIELIFDVLRLSDEGDCSTSFIKVIASETPSISIASFCSGDDGIYDGMEVDTDVDSVKVEVVTSQAETVKFLAHYHFVRVEEDEENWEAPDITDEDSMCPEGWVLYRGHCYLFAQVHNSTWAEAEEYCTHQPSELSDDTHMVSILDEKEARFIHGQLVLQWSYLGQRIYIGLGERNSASMFRWTNGSPMTYTDWFSPRSYEEDKEEKEKQPDGGSIEKCTVIDLTRIRFSSLWHDIPCASDSADAVICKMEMSTLTRSTGRKRRQTSELVLFSAPLMAPNCSYNTFECRSGECVQRVFQYDETPHCYDGSDEEESFDGYVEDCVTDQFKCLNGGQCISISFVCDHISDCRDGSDEFDCIFPSECRDGEFFCGDVEKCIDTRKRCNLIVDCPTAEGGDELHCQDKYEEKGNVQCYSGTWLPSYAKCDGLVDCIGNGFEDETDCGDVPCNEPDEFRCLSGVCITTSHKCIFDLDELGYVKGCRDVSHLRDSVCANFECPAYHYKCPSSYCIPLRYRCDSINQCPYGEDEAGCGDFNFGYPAPCPSRSYKCRTYNKCVAPSEMCDGIKHCLDGDDELFCDVVCPSECECTGLTMRCNFVSTNGHVRFPHNTRKIVISLNYDVQLELRAESNSRIFTRSMNETGDNRAKTVSFWPSDYIYLVELDISDTDLREIPEKAFLETRNLRNLNVSMNSVLAIEAAVLQNLTRLSVFDIFGINIKSSNAEVAEAFKTLVNLKRLRTDEFGFCCLAKTASCEGYTNRFSSCADLLKDVSLRAFMWILGLSALVGNALALGARFVRRKQAGQNRIQVMFITHLAISDLLMGLYMMIIAGADSHYRGKYALHAQVWTSSVTCKMAGFLSVLSSEVSVLLVMLISIDRFLSVVFPLKNELHLTLRSAYILVITSWTFSLLLSIIPALPVEYFSEFYGKSSVCLALPLTSDRLAGSGWEYSIVVFICTNFICFMLTFLCYFVIYISVRRSHLRIKSLGAASNSMMKEQMQLTTKMALVVGTDFVCWMPIIIMGVLASSNLVQIPADIYAWTAVFILPLNSALNPYLYTLSTVLQRRRKARENTDSMSLTQTTKYGVVLTQREERLLDYCIIPHTSLKQHKRIEPITTFFTSSGGNLDERQERLMVRDLRRALCHLRTLGADDRELIAANVVVERDHNGAVVRALFVMTNPLDISRFVGPSGSNGIQTKLSALFDQIQDPLMTPVKKFHDPTAESFAYEKMDEGLPGI</sequence>
<dbReference type="PROSITE" id="PS01180">
    <property type="entry name" value="CUB"/>
    <property type="match status" value="1"/>
</dbReference>
<feature type="transmembrane region" description="Helical" evidence="13">
    <location>
        <begin position="1502"/>
        <end position="1522"/>
    </location>
</feature>
<dbReference type="SUPFAM" id="SSF81321">
    <property type="entry name" value="Family A G protein-coupled receptor-like"/>
    <property type="match status" value="1"/>
</dbReference>
<dbReference type="Gene3D" id="1.20.1070.10">
    <property type="entry name" value="Rhodopsin 7-helix transmembrane proteins"/>
    <property type="match status" value="1"/>
</dbReference>
<dbReference type="Proteomes" id="UP000007110">
    <property type="component" value="Unassembled WGS sequence"/>
</dbReference>
<evidence type="ECO:0008006" key="19">
    <source>
        <dbReference type="Google" id="ProtNLM"/>
    </source>
</evidence>
<dbReference type="InterPro" id="IPR016186">
    <property type="entry name" value="C-type_lectin-like/link_sf"/>
</dbReference>
<feature type="transmembrane region" description="Helical" evidence="13">
    <location>
        <begin position="1395"/>
        <end position="1415"/>
    </location>
</feature>
<dbReference type="SUPFAM" id="SSF57424">
    <property type="entry name" value="LDL receptor-like module"/>
    <property type="match status" value="4"/>
</dbReference>
<dbReference type="CDD" id="cd00112">
    <property type="entry name" value="LDLa"/>
    <property type="match status" value="5"/>
</dbReference>
<dbReference type="InParanoid" id="A0A7M7PPY2"/>
<dbReference type="SMART" id="SM00034">
    <property type="entry name" value="CLECT"/>
    <property type="match status" value="1"/>
</dbReference>
<dbReference type="SUPFAM" id="SSF52058">
    <property type="entry name" value="L domain-like"/>
    <property type="match status" value="1"/>
</dbReference>
<dbReference type="GO" id="GO:0009755">
    <property type="term" value="P:hormone-mediated signaling pathway"/>
    <property type="evidence" value="ECO:0000318"/>
    <property type="project" value="GO_Central"/>
</dbReference>
<evidence type="ECO:0000256" key="5">
    <source>
        <dbReference type="ARBA" id="ARBA00022737"/>
    </source>
</evidence>
<evidence type="ECO:0000256" key="6">
    <source>
        <dbReference type="ARBA" id="ARBA00022989"/>
    </source>
</evidence>
<dbReference type="PRINTS" id="PR00261">
    <property type="entry name" value="LDLRECEPTOR"/>
</dbReference>
<dbReference type="PANTHER" id="PTHR24372">
    <property type="entry name" value="GLYCOPROTEIN HORMONE RECEPTOR"/>
    <property type="match status" value="1"/>
</dbReference>
<dbReference type="InterPro" id="IPR036055">
    <property type="entry name" value="LDL_receptor-like_sf"/>
</dbReference>
<keyword evidence="3" id="KW-0433">Leucine-rich repeat</keyword>
<dbReference type="FunFam" id="4.10.400.10:FF:000163">
    <property type="entry name" value="Complement factor I"/>
    <property type="match status" value="1"/>
</dbReference>
<dbReference type="Gene3D" id="2.10.25.10">
    <property type="entry name" value="Laminin"/>
    <property type="match status" value="1"/>
</dbReference>
<feature type="disulfide bond" evidence="12">
    <location>
        <begin position="1004"/>
        <end position="1022"/>
    </location>
</feature>
<keyword evidence="9 12" id="KW-1015">Disulfide bond</keyword>
<reference evidence="18" key="1">
    <citation type="submission" date="2015-02" db="EMBL/GenBank/DDBJ databases">
        <title>Genome sequencing for Strongylocentrotus purpuratus.</title>
        <authorList>
            <person name="Murali S."/>
            <person name="Liu Y."/>
            <person name="Vee V."/>
            <person name="English A."/>
            <person name="Wang M."/>
            <person name="Skinner E."/>
            <person name="Han Y."/>
            <person name="Muzny D.M."/>
            <person name="Worley K.C."/>
            <person name="Gibbs R.A."/>
        </authorList>
    </citation>
    <scope>NUCLEOTIDE SEQUENCE</scope>
</reference>
<dbReference type="OrthoDB" id="10035376at2759"/>
<dbReference type="InterPro" id="IPR017452">
    <property type="entry name" value="GPCR_Rhodpsn_7TM"/>
</dbReference>
<evidence type="ECO:0000256" key="7">
    <source>
        <dbReference type="ARBA" id="ARBA00023040"/>
    </source>
</evidence>
<dbReference type="InterPro" id="IPR016187">
    <property type="entry name" value="CTDL_fold"/>
</dbReference>
<dbReference type="CDD" id="cd15137">
    <property type="entry name" value="7tmA_Relaxin_R"/>
    <property type="match status" value="1"/>
</dbReference>
<name>A0A7M7PPY2_STRPU</name>
<evidence type="ECO:0000256" key="11">
    <source>
        <dbReference type="ARBA" id="ARBA00023224"/>
    </source>
</evidence>
<feature type="transmembrane region" description="Helical" evidence="13">
    <location>
        <begin position="1307"/>
        <end position="1330"/>
    </location>
</feature>
<dbReference type="PROSITE" id="PS50068">
    <property type="entry name" value="LDLRA_2"/>
    <property type="match status" value="4"/>
</dbReference>
<evidence type="ECO:0000256" key="2">
    <source>
        <dbReference type="ARBA" id="ARBA00022475"/>
    </source>
</evidence>
<dbReference type="SUPFAM" id="SSF56436">
    <property type="entry name" value="C-type lectin-like"/>
    <property type="match status" value="2"/>
</dbReference>
<evidence type="ECO:0000256" key="10">
    <source>
        <dbReference type="ARBA" id="ARBA00023170"/>
    </source>
</evidence>
<dbReference type="SMART" id="SM00181">
    <property type="entry name" value="EGF"/>
    <property type="match status" value="2"/>
</dbReference>
<dbReference type="InterPro" id="IPR035914">
    <property type="entry name" value="Sperma_CUB_dom_sf"/>
</dbReference>
<evidence type="ECO:0000256" key="1">
    <source>
        <dbReference type="ARBA" id="ARBA00004651"/>
    </source>
</evidence>
<dbReference type="Pfam" id="PF00059">
    <property type="entry name" value="Lectin_C"/>
    <property type="match status" value="1"/>
</dbReference>
<dbReference type="PROSITE" id="PS00237">
    <property type="entry name" value="G_PROTEIN_RECEP_F1_1"/>
    <property type="match status" value="1"/>
</dbReference>
<dbReference type="RefSeq" id="XP_030854276.1">
    <property type="nucleotide sequence ID" value="XM_030998416.1"/>
</dbReference>
<comment type="caution">
    <text evidence="12">Lacks conserved residue(s) required for the propagation of feature annotation.</text>
</comment>
<protein>
    <recommendedName>
        <fullName evidence="19">G-protein coupled receptor GRL101</fullName>
    </recommendedName>
</protein>
<dbReference type="Pfam" id="PF00057">
    <property type="entry name" value="Ldl_recept_a"/>
    <property type="match status" value="3"/>
</dbReference>
<evidence type="ECO:0000256" key="13">
    <source>
        <dbReference type="SAM" id="Phobius"/>
    </source>
</evidence>
<proteinExistence type="predicted"/>
<dbReference type="InterPro" id="IPR002172">
    <property type="entry name" value="LDrepeatLR_classA_rpt"/>
</dbReference>
<feature type="disulfide bond" evidence="12">
    <location>
        <begin position="789"/>
        <end position="807"/>
    </location>
</feature>
<dbReference type="FunFam" id="4.10.400.10:FF:000282">
    <property type="entry name" value="Low-density lipoprotein RecePtor related"/>
    <property type="match status" value="1"/>
</dbReference>
<feature type="domain" description="CUB" evidence="14">
    <location>
        <begin position="458"/>
        <end position="579"/>
    </location>
</feature>
<dbReference type="EnsemblMetazoa" id="XM_030998416">
    <property type="protein sequence ID" value="XP_030854276"/>
    <property type="gene ID" value="LOC105438462"/>
</dbReference>
<evidence type="ECO:0000259" key="16">
    <source>
        <dbReference type="PROSITE" id="PS50262"/>
    </source>
</evidence>
<feature type="domain" description="C-type lectin" evidence="15">
    <location>
        <begin position="607"/>
        <end position="739"/>
    </location>
</feature>
<dbReference type="PANTHER" id="PTHR24372:SF77">
    <property type="entry name" value="G-PROTEIN COUPLED RECEPTORS FAMILY 1 PROFILE DOMAIN-CONTAINING PROTEIN"/>
    <property type="match status" value="1"/>
</dbReference>
<organism evidence="17 18">
    <name type="scientific">Strongylocentrotus purpuratus</name>
    <name type="common">Purple sea urchin</name>
    <dbReference type="NCBI Taxonomy" id="7668"/>
    <lineage>
        <taxon>Eukaryota</taxon>
        <taxon>Metazoa</taxon>
        <taxon>Echinodermata</taxon>
        <taxon>Eleutherozoa</taxon>
        <taxon>Echinozoa</taxon>
        <taxon>Echinoidea</taxon>
        <taxon>Euechinoidea</taxon>
        <taxon>Echinacea</taxon>
        <taxon>Camarodonta</taxon>
        <taxon>Echinidea</taxon>
        <taxon>Strongylocentrotidae</taxon>
        <taxon>Strongylocentrotus</taxon>
    </lineage>
</organism>
<evidence type="ECO:0000313" key="18">
    <source>
        <dbReference type="Proteomes" id="UP000007110"/>
    </source>
</evidence>
<dbReference type="InterPro" id="IPR000859">
    <property type="entry name" value="CUB_dom"/>
</dbReference>
<feature type="domain" description="G-protein coupled receptors family 1 profile" evidence="16">
    <location>
        <begin position="1285"/>
        <end position="1554"/>
    </location>
</feature>
<dbReference type="Gene3D" id="2.60.120.290">
    <property type="entry name" value="Spermadhesin, CUB domain"/>
    <property type="match status" value="1"/>
</dbReference>
<feature type="disulfide bond" evidence="12">
    <location>
        <begin position="997"/>
        <end position="1009"/>
    </location>
</feature>
<keyword evidence="8 13" id="KW-0472">Membrane</keyword>
<dbReference type="PROSITE" id="PS01209">
    <property type="entry name" value="LDLRA_1"/>
    <property type="match status" value="2"/>
</dbReference>
<keyword evidence="4 13" id="KW-0812">Transmembrane</keyword>
<dbReference type="InterPro" id="IPR032675">
    <property type="entry name" value="LRR_dom_sf"/>
</dbReference>